<dbReference type="Pfam" id="PF00249">
    <property type="entry name" value="Myb_DNA-binding"/>
    <property type="match status" value="2"/>
</dbReference>
<dbReference type="Gene3D" id="1.10.10.60">
    <property type="entry name" value="Homeodomain-like"/>
    <property type="match status" value="2"/>
</dbReference>
<dbReference type="PROSITE" id="PS51294">
    <property type="entry name" value="HTH_MYB"/>
    <property type="match status" value="2"/>
</dbReference>
<evidence type="ECO:0000313" key="12">
    <source>
        <dbReference type="Proteomes" id="UP000243459"/>
    </source>
</evidence>
<evidence type="ECO:0000256" key="1">
    <source>
        <dbReference type="ARBA" id="ARBA00004123"/>
    </source>
</evidence>
<dbReference type="EMBL" id="CM007383">
    <property type="protein sequence ID" value="ONK74444.1"/>
    <property type="molecule type" value="Genomic_DNA"/>
</dbReference>
<dbReference type="Gramene" id="ONK74444">
    <property type="protein sequence ID" value="ONK74444"/>
    <property type="gene ID" value="A4U43_C03F6310"/>
</dbReference>
<sequence>MGGLKKGAWTPEEDLRLVTYIHKYGHGNWRNLPKYAGLARCGKSCRLRWINYLRPGLKRGNISKEEEEMIIRLHGLLGNKWSKIAACLPGRTDNEIKNVWNSHLKKRFKSKGSKPSCKKPKKVSNSSKSVCDQGNTSSENSKMVLIDFEECLMLKEQDPEYTNTSSTASSQTDSNPKISSPSFSCSKKFDEENKFWIELEECLTLPDLFDISEFDFKISSSSLENELELC</sequence>
<feature type="domain" description="HTH myb-type" evidence="9">
    <location>
        <begin position="58"/>
        <end position="108"/>
    </location>
</feature>
<dbReference type="SUPFAM" id="SSF46689">
    <property type="entry name" value="Homeodomain-like"/>
    <property type="match status" value="1"/>
</dbReference>
<feature type="domain" description="Myb-like" evidence="8">
    <location>
        <begin position="1"/>
        <end position="53"/>
    </location>
</feature>
<dbReference type="EMBL" id="CM007383">
    <property type="protein sequence ID" value="ONK74455.1"/>
    <property type="molecule type" value="Genomic_DNA"/>
</dbReference>
<reference evidence="11" key="1">
    <citation type="submission" date="2016-10" db="EMBL/GenBank/DDBJ databases">
        <title>The evolution of sex chromosomes in Asparagus.</title>
        <authorList>
            <person name="Leebens-Mack J."/>
            <person name="Bowers J."/>
            <person name="Harkess A."/>
            <person name="Ayyampalayam S."/>
        </authorList>
    </citation>
    <scope>NUCLEOTIDE SEQUENCE [LARGE SCALE GENOMIC DNA]</scope>
    <source>
        <tissue evidence="11">Spear</tissue>
    </source>
</reference>
<dbReference type="GO" id="GO:0005634">
    <property type="term" value="C:nucleus"/>
    <property type="evidence" value="ECO:0007669"/>
    <property type="project" value="UniProtKB-SubCell"/>
</dbReference>
<dbReference type="PANTHER" id="PTHR47997">
    <property type="entry name" value="MYB DOMAIN PROTEIN 55"/>
    <property type="match status" value="1"/>
</dbReference>
<evidence type="ECO:0000256" key="6">
    <source>
        <dbReference type="ARBA" id="ARBA00023242"/>
    </source>
</evidence>
<keyword evidence="12" id="KW-1185">Reference proteome</keyword>
<reference evidence="12" key="2">
    <citation type="journal article" date="2017" name="Nat. Commun.">
        <title>The asparagus genome sheds light on the origin and evolution of a young Y chromosome.</title>
        <authorList>
            <person name="Harkess A."/>
            <person name="Zhou J."/>
            <person name="Xu C."/>
            <person name="Bowers J.E."/>
            <person name="Van der Hulst R."/>
            <person name="Ayyampalayam S."/>
            <person name="Mercati F."/>
            <person name="Riccardi P."/>
            <person name="McKain M.R."/>
            <person name="Kakrana A."/>
            <person name="Tang H."/>
            <person name="Ray J."/>
            <person name="Groenendijk J."/>
            <person name="Arikit S."/>
            <person name="Mathioni S.M."/>
            <person name="Nakano M."/>
            <person name="Shan H."/>
            <person name="Telgmann-Rauber A."/>
            <person name="Kanno A."/>
            <person name="Yue Z."/>
            <person name="Chen H."/>
            <person name="Li W."/>
            <person name="Chen Y."/>
            <person name="Xu X."/>
            <person name="Zhang Y."/>
            <person name="Luo S."/>
            <person name="Chen H."/>
            <person name="Gao J."/>
            <person name="Mao Z."/>
            <person name="Pires J.C."/>
            <person name="Luo M."/>
            <person name="Kudrna D."/>
            <person name="Wing R.A."/>
            <person name="Meyers B.C."/>
            <person name="Yi K."/>
            <person name="Kong H."/>
            <person name="Lavrijsen P."/>
            <person name="Sunseri F."/>
            <person name="Falavigna A."/>
            <person name="Ye Y."/>
            <person name="Leebens-Mack J.H."/>
            <person name="Chen G."/>
        </authorList>
    </citation>
    <scope>NUCLEOTIDE SEQUENCE [LARGE SCALE GENOMIC DNA]</scope>
    <source>
        <strain evidence="12">cv. DH0086</strain>
    </source>
</reference>
<dbReference type="InterPro" id="IPR001005">
    <property type="entry name" value="SANT/Myb"/>
</dbReference>
<evidence type="ECO:0000256" key="4">
    <source>
        <dbReference type="ARBA" id="ARBA00023125"/>
    </source>
</evidence>
<keyword evidence="2" id="KW-0677">Repeat</keyword>
<feature type="compositionally biased region" description="Basic residues" evidence="7">
    <location>
        <begin position="109"/>
        <end position="122"/>
    </location>
</feature>
<proteinExistence type="predicted"/>
<evidence type="ECO:0000313" key="11">
    <source>
        <dbReference type="EMBL" id="ONK74455.1"/>
    </source>
</evidence>
<dbReference type="FunFam" id="1.10.10.60:FF:000001">
    <property type="entry name" value="MYB-related transcription factor"/>
    <property type="match status" value="1"/>
</dbReference>
<accession>A0A5P1F7U9</accession>
<dbReference type="OMA" id="WSSIAQM"/>
<dbReference type="InterPro" id="IPR009057">
    <property type="entry name" value="Homeodomain-like_sf"/>
</dbReference>
<dbReference type="PROSITE" id="PS50090">
    <property type="entry name" value="MYB_LIKE"/>
    <property type="match status" value="2"/>
</dbReference>
<feature type="domain" description="HTH myb-type" evidence="9">
    <location>
        <begin position="1"/>
        <end position="57"/>
    </location>
</feature>
<evidence type="ECO:0000313" key="10">
    <source>
        <dbReference type="EMBL" id="ONK74444.1"/>
    </source>
</evidence>
<comment type="subcellular location">
    <subcellularLocation>
        <location evidence="1">Nucleus</location>
    </subcellularLocation>
</comment>
<keyword evidence="5" id="KW-0804">Transcription</keyword>
<protein>
    <submittedName>
        <fullName evidence="11">Uncharacterized protein</fullName>
    </submittedName>
</protein>
<dbReference type="Proteomes" id="UP000243459">
    <property type="component" value="Chromosome 3"/>
</dbReference>
<organism evidence="11 12">
    <name type="scientific">Asparagus officinalis</name>
    <name type="common">Garden asparagus</name>
    <dbReference type="NCBI Taxonomy" id="4686"/>
    <lineage>
        <taxon>Eukaryota</taxon>
        <taxon>Viridiplantae</taxon>
        <taxon>Streptophyta</taxon>
        <taxon>Embryophyta</taxon>
        <taxon>Tracheophyta</taxon>
        <taxon>Spermatophyta</taxon>
        <taxon>Magnoliopsida</taxon>
        <taxon>Liliopsida</taxon>
        <taxon>Asparagales</taxon>
        <taxon>Asparagaceae</taxon>
        <taxon>Asparagoideae</taxon>
        <taxon>Asparagus</taxon>
    </lineage>
</organism>
<dbReference type="InterPro" id="IPR051953">
    <property type="entry name" value="Plant_SW-associated_TFs"/>
</dbReference>
<name>A0A5P1F7U9_ASPOF</name>
<dbReference type="AlphaFoldDB" id="A0A5P1F7U9"/>
<evidence type="ECO:0000259" key="8">
    <source>
        <dbReference type="PROSITE" id="PS50090"/>
    </source>
</evidence>
<evidence type="ECO:0000256" key="3">
    <source>
        <dbReference type="ARBA" id="ARBA00023015"/>
    </source>
</evidence>
<keyword evidence="3" id="KW-0805">Transcription regulation</keyword>
<keyword evidence="6" id="KW-0539">Nucleus</keyword>
<evidence type="ECO:0000256" key="5">
    <source>
        <dbReference type="ARBA" id="ARBA00023163"/>
    </source>
</evidence>
<keyword evidence="4" id="KW-0238">DNA-binding</keyword>
<evidence type="ECO:0000256" key="2">
    <source>
        <dbReference type="ARBA" id="ARBA00022737"/>
    </source>
</evidence>
<dbReference type="Gramene" id="ONK74455">
    <property type="protein sequence ID" value="ONK74455"/>
    <property type="gene ID" value="A4U43_C03F6420"/>
</dbReference>
<dbReference type="InterPro" id="IPR017930">
    <property type="entry name" value="Myb_dom"/>
</dbReference>
<dbReference type="PANTHER" id="PTHR47997:SF75">
    <property type="entry name" value="MYB DOMAIN PROTEIN 55"/>
    <property type="match status" value="1"/>
</dbReference>
<evidence type="ECO:0000256" key="7">
    <source>
        <dbReference type="SAM" id="MobiDB-lite"/>
    </source>
</evidence>
<feature type="domain" description="Myb-like" evidence="8">
    <location>
        <begin position="54"/>
        <end position="104"/>
    </location>
</feature>
<feature type="region of interest" description="Disordered" evidence="7">
    <location>
        <begin position="109"/>
        <end position="136"/>
    </location>
</feature>
<dbReference type="CDD" id="cd00167">
    <property type="entry name" value="SANT"/>
    <property type="match status" value="2"/>
</dbReference>
<feature type="region of interest" description="Disordered" evidence="7">
    <location>
        <begin position="162"/>
        <end position="182"/>
    </location>
</feature>
<dbReference type="SMART" id="SM00717">
    <property type="entry name" value="SANT"/>
    <property type="match status" value="2"/>
</dbReference>
<gene>
    <name evidence="10" type="ORF">A4U43_C03F6310</name>
    <name evidence="11" type="ORF">A4U43_C03F6420</name>
</gene>
<evidence type="ECO:0000259" key="9">
    <source>
        <dbReference type="PROSITE" id="PS51294"/>
    </source>
</evidence>
<dbReference type="GO" id="GO:0003677">
    <property type="term" value="F:DNA binding"/>
    <property type="evidence" value="ECO:0007669"/>
    <property type="project" value="UniProtKB-KW"/>
</dbReference>